<dbReference type="GO" id="GO:0006487">
    <property type="term" value="P:protein N-linked glycosylation"/>
    <property type="evidence" value="ECO:0007669"/>
    <property type="project" value="TreeGrafter"/>
</dbReference>
<evidence type="ECO:0000313" key="10">
    <source>
        <dbReference type="EMBL" id="QHT93575.1"/>
    </source>
</evidence>
<comment type="subunit">
    <text evidence="4">Homodimer.</text>
</comment>
<keyword evidence="8" id="KW-0460">Magnesium</keyword>
<dbReference type="SUPFAM" id="SSF56784">
    <property type="entry name" value="HAD-like"/>
    <property type="match status" value="1"/>
</dbReference>
<dbReference type="EC" id="5.4.2.8" evidence="5"/>
<dbReference type="Gene3D" id="3.30.1240.20">
    <property type="match status" value="1"/>
</dbReference>
<reference evidence="10" key="1">
    <citation type="journal article" date="2020" name="Nature">
        <title>Giant virus diversity and host interactions through global metagenomics.</title>
        <authorList>
            <person name="Schulz F."/>
            <person name="Roux S."/>
            <person name="Paez-Espino D."/>
            <person name="Jungbluth S."/>
            <person name="Walsh D.A."/>
            <person name="Denef V.J."/>
            <person name="McMahon K.D."/>
            <person name="Konstantinidis K.T."/>
            <person name="Eloe-Fadrosh E.A."/>
            <person name="Kyrpides N.C."/>
            <person name="Woyke T."/>
        </authorList>
    </citation>
    <scope>NUCLEOTIDE SEQUENCE</scope>
    <source>
        <strain evidence="10">GVMAG-M-3300024252-29</strain>
    </source>
</reference>
<proteinExistence type="inferred from homology"/>
<dbReference type="NCBIfam" id="TIGR01484">
    <property type="entry name" value="HAD-SF-IIB"/>
    <property type="match status" value="1"/>
</dbReference>
<dbReference type="InterPro" id="IPR006379">
    <property type="entry name" value="HAD-SF_hydro_IIB"/>
</dbReference>
<evidence type="ECO:0000256" key="1">
    <source>
        <dbReference type="ARBA" id="ARBA00004496"/>
    </source>
</evidence>
<keyword evidence="6" id="KW-0963">Cytoplasm</keyword>
<comment type="subcellular location">
    <subcellularLocation>
        <location evidence="1">Cytoplasm</location>
    </subcellularLocation>
</comment>
<evidence type="ECO:0000256" key="2">
    <source>
        <dbReference type="ARBA" id="ARBA00004699"/>
    </source>
</evidence>
<dbReference type="GO" id="GO:0006013">
    <property type="term" value="P:mannose metabolic process"/>
    <property type="evidence" value="ECO:0007669"/>
    <property type="project" value="TreeGrafter"/>
</dbReference>
<comment type="similarity">
    <text evidence="3">Belongs to the eukaryotic PMM family.</text>
</comment>
<evidence type="ECO:0000256" key="3">
    <source>
        <dbReference type="ARBA" id="ARBA00009736"/>
    </source>
</evidence>
<comment type="pathway">
    <text evidence="2">Nucleotide-sugar biosynthesis; GDP-alpha-D-mannose biosynthesis; alpha-D-mannose 1-phosphate from D-fructose 6-phosphate: step 2/2.</text>
</comment>
<dbReference type="GO" id="GO:0009298">
    <property type="term" value="P:GDP-mannose biosynthetic process"/>
    <property type="evidence" value="ECO:0007669"/>
    <property type="project" value="UniProtKB-UniPathway"/>
</dbReference>
<name>A0A6C0IM52_9ZZZZ</name>
<evidence type="ECO:0000256" key="7">
    <source>
        <dbReference type="ARBA" id="ARBA00022723"/>
    </source>
</evidence>
<dbReference type="InterPro" id="IPR023214">
    <property type="entry name" value="HAD_sf"/>
</dbReference>
<evidence type="ECO:0000256" key="4">
    <source>
        <dbReference type="ARBA" id="ARBA00011738"/>
    </source>
</evidence>
<dbReference type="Pfam" id="PF03332">
    <property type="entry name" value="PMM"/>
    <property type="match status" value="1"/>
</dbReference>
<dbReference type="AlphaFoldDB" id="A0A6C0IM52"/>
<dbReference type="GO" id="GO:0046872">
    <property type="term" value="F:metal ion binding"/>
    <property type="evidence" value="ECO:0007669"/>
    <property type="project" value="UniProtKB-KW"/>
</dbReference>
<dbReference type="EMBL" id="MN740208">
    <property type="protein sequence ID" value="QHT93575.1"/>
    <property type="molecule type" value="Genomic_DNA"/>
</dbReference>
<keyword evidence="7" id="KW-0479">Metal-binding</keyword>
<dbReference type="InterPro" id="IPR036412">
    <property type="entry name" value="HAD-like_sf"/>
</dbReference>
<dbReference type="PANTHER" id="PTHR10466:SF0">
    <property type="entry name" value="PHOSPHOMANNOMUTASE"/>
    <property type="match status" value="1"/>
</dbReference>
<evidence type="ECO:0000256" key="9">
    <source>
        <dbReference type="ARBA" id="ARBA00023235"/>
    </source>
</evidence>
<accession>A0A6C0IM52</accession>
<dbReference type="GO" id="GO:0004615">
    <property type="term" value="F:phosphomannomutase activity"/>
    <property type="evidence" value="ECO:0007669"/>
    <property type="project" value="UniProtKB-EC"/>
</dbReference>
<dbReference type="PANTHER" id="PTHR10466">
    <property type="entry name" value="PHOSPHOMANNOMUTASE"/>
    <property type="match status" value="1"/>
</dbReference>
<protein>
    <recommendedName>
        <fullName evidence="5">phosphomannomutase</fullName>
        <ecNumber evidence="5">5.4.2.8</ecNumber>
    </recommendedName>
</protein>
<dbReference type="GO" id="GO:0005829">
    <property type="term" value="C:cytosol"/>
    <property type="evidence" value="ECO:0007669"/>
    <property type="project" value="TreeGrafter"/>
</dbReference>
<organism evidence="10">
    <name type="scientific">viral metagenome</name>
    <dbReference type="NCBI Taxonomy" id="1070528"/>
    <lineage>
        <taxon>unclassified sequences</taxon>
        <taxon>metagenomes</taxon>
        <taxon>organismal metagenomes</taxon>
    </lineage>
</organism>
<dbReference type="Gene3D" id="3.40.50.1000">
    <property type="entry name" value="HAD superfamily/HAD-like"/>
    <property type="match status" value="1"/>
</dbReference>
<evidence type="ECO:0000256" key="8">
    <source>
        <dbReference type="ARBA" id="ARBA00022842"/>
    </source>
</evidence>
<keyword evidence="9" id="KW-0413">Isomerase</keyword>
<evidence type="ECO:0000256" key="5">
    <source>
        <dbReference type="ARBA" id="ARBA00012730"/>
    </source>
</evidence>
<dbReference type="InterPro" id="IPR005002">
    <property type="entry name" value="PMM"/>
</dbReference>
<dbReference type="InterPro" id="IPR043169">
    <property type="entry name" value="PMM_cap"/>
</dbReference>
<sequence>MTENVDRSSTLFLFDVDGTLAESGQVIKKDMKDMLNELKKKGYHIAVAGGGKLSRVIVQLDGVGLNHYFTECGCVYHIPSKKNDIIDSITTEDEVTNIYTKSLRNHEMYSSINILIKECLHFLSQVDYTLTGNFIDLRDGIVYVSLIGMTATQEERNVFKELDKKHNYRSQLINHLKQKVCDLHVNSKINIYEGGEVGIAIFPSEFDKQQVVQHVNKDYDTIHYFGDKYLDNGNDRLLLNHDDVIGHPINSPEETLSVLQSIQRLTS</sequence>
<dbReference type="UniPathway" id="UPA00126">
    <property type="reaction ID" value="UER00424"/>
</dbReference>
<evidence type="ECO:0000256" key="6">
    <source>
        <dbReference type="ARBA" id="ARBA00022490"/>
    </source>
</evidence>